<dbReference type="SUPFAM" id="SSF52540">
    <property type="entry name" value="P-loop containing nucleoside triphosphate hydrolases"/>
    <property type="match status" value="2"/>
</dbReference>
<proteinExistence type="predicted"/>
<evidence type="ECO:0000313" key="1">
    <source>
        <dbReference type="EMBL" id="MBC2594989.1"/>
    </source>
</evidence>
<dbReference type="InterPro" id="IPR027417">
    <property type="entry name" value="P-loop_NTPase"/>
</dbReference>
<evidence type="ECO:0000313" key="2">
    <source>
        <dbReference type="Proteomes" id="UP000546464"/>
    </source>
</evidence>
<reference evidence="1 2" key="1">
    <citation type="submission" date="2020-07" db="EMBL/GenBank/DDBJ databases">
        <authorList>
            <person name="Feng X."/>
        </authorList>
    </citation>
    <scope>NUCLEOTIDE SEQUENCE [LARGE SCALE GENOMIC DNA]</scope>
    <source>
        <strain evidence="1 2">JCM31066</strain>
    </source>
</reference>
<accession>A0A842HFE5</accession>
<organism evidence="1 2">
    <name type="scientific">Ruficoccus amylovorans</name>
    <dbReference type="NCBI Taxonomy" id="1804625"/>
    <lineage>
        <taxon>Bacteria</taxon>
        <taxon>Pseudomonadati</taxon>
        <taxon>Verrucomicrobiota</taxon>
        <taxon>Opitutia</taxon>
        <taxon>Puniceicoccales</taxon>
        <taxon>Cerasicoccaceae</taxon>
        <taxon>Ruficoccus</taxon>
    </lineage>
</organism>
<gene>
    <name evidence="1" type="ORF">H5P28_12045</name>
</gene>
<dbReference type="EMBL" id="JACHVB010000035">
    <property type="protein sequence ID" value="MBC2594989.1"/>
    <property type="molecule type" value="Genomic_DNA"/>
</dbReference>
<protein>
    <submittedName>
        <fullName evidence="1">Uncharacterized protein</fullName>
    </submittedName>
</protein>
<dbReference type="RefSeq" id="WP_185675955.1">
    <property type="nucleotide sequence ID" value="NZ_JACHVB010000035.1"/>
</dbReference>
<keyword evidence="2" id="KW-1185">Reference proteome</keyword>
<dbReference type="AlphaFoldDB" id="A0A842HFE5"/>
<name>A0A842HFE5_9BACT</name>
<comment type="caution">
    <text evidence="1">The sequence shown here is derived from an EMBL/GenBank/DDBJ whole genome shotgun (WGS) entry which is preliminary data.</text>
</comment>
<sequence>MLTTDKKIFGRKIEATSLLEKGWDIQHPRDCPRVVLLHGPPGSGKRTLLELISRQLWEEPGAYPAALFSNLHFKYPGRVETAARILLESGISPRFPQVRPTFPKLPAPEAIRGSRPLPPLYQQAEFASLPEQEPTGSHGYESLTRHFLDGLLPWVKSIPLPVPAARFRIIFLLADFDQFPAAFQTWVGTSLARALNQNVELPPQVYLLSGMESWEEGKQADPWMLPPAAFTQSPIQPLGREACAEWLMACGRPVENADHLLEETDGMPGRIAELLNGSFTPDISTEDTTDNWDRLSARQRRWLHAAALLEPVSLEGLSVILGRTEGSSAFDWLYRKAALPGLSAFPLDGQSRISITEQARRQIIERSGQKVPILHQSFKERARLHAEVRRKVPAADARARLRQLVALQPFVVSTIQEILPPHE</sequence>
<dbReference type="Proteomes" id="UP000546464">
    <property type="component" value="Unassembled WGS sequence"/>
</dbReference>